<feature type="compositionally biased region" description="Polar residues" evidence="1">
    <location>
        <begin position="41"/>
        <end position="63"/>
    </location>
</feature>
<evidence type="ECO:0000313" key="3">
    <source>
        <dbReference type="Proteomes" id="UP000324222"/>
    </source>
</evidence>
<reference evidence="2 3" key="1">
    <citation type="submission" date="2019-05" db="EMBL/GenBank/DDBJ databases">
        <title>Another draft genome of Portunus trituberculatus and its Hox gene families provides insights of decapod evolution.</title>
        <authorList>
            <person name="Jeong J.-H."/>
            <person name="Song I."/>
            <person name="Kim S."/>
            <person name="Choi T."/>
            <person name="Kim D."/>
            <person name="Ryu S."/>
            <person name="Kim W."/>
        </authorList>
    </citation>
    <scope>NUCLEOTIDE SEQUENCE [LARGE SCALE GENOMIC DNA]</scope>
    <source>
        <tissue evidence="2">Muscle</tissue>
    </source>
</reference>
<protein>
    <submittedName>
        <fullName evidence="2">Uncharacterized protein</fullName>
    </submittedName>
</protein>
<evidence type="ECO:0000256" key="1">
    <source>
        <dbReference type="SAM" id="MobiDB-lite"/>
    </source>
</evidence>
<feature type="region of interest" description="Disordered" evidence="1">
    <location>
        <begin position="40"/>
        <end position="63"/>
    </location>
</feature>
<gene>
    <name evidence="2" type="ORF">E2C01_035412</name>
</gene>
<keyword evidence="3" id="KW-1185">Reference proteome</keyword>
<proteinExistence type="predicted"/>
<evidence type="ECO:0000313" key="2">
    <source>
        <dbReference type="EMBL" id="MPC41806.1"/>
    </source>
</evidence>
<dbReference type="AlphaFoldDB" id="A0A5B7F938"/>
<comment type="caution">
    <text evidence="2">The sequence shown here is derived from an EMBL/GenBank/DDBJ whole genome shotgun (WGS) entry which is preliminary data.</text>
</comment>
<organism evidence="2 3">
    <name type="scientific">Portunus trituberculatus</name>
    <name type="common">Swimming crab</name>
    <name type="synonym">Neptunus trituberculatus</name>
    <dbReference type="NCBI Taxonomy" id="210409"/>
    <lineage>
        <taxon>Eukaryota</taxon>
        <taxon>Metazoa</taxon>
        <taxon>Ecdysozoa</taxon>
        <taxon>Arthropoda</taxon>
        <taxon>Crustacea</taxon>
        <taxon>Multicrustacea</taxon>
        <taxon>Malacostraca</taxon>
        <taxon>Eumalacostraca</taxon>
        <taxon>Eucarida</taxon>
        <taxon>Decapoda</taxon>
        <taxon>Pleocyemata</taxon>
        <taxon>Brachyura</taxon>
        <taxon>Eubrachyura</taxon>
        <taxon>Portunoidea</taxon>
        <taxon>Portunidae</taxon>
        <taxon>Portuninae</taxon>
        <taxon>Portunus</taxon>
    </lineage>
</organism>
<sequence>MIAALCSSFPATLIAHPARGKSSSESFTEPNKLQLLHHSESTSIKFQQQSSEPKTSQHTHCHNQLTHSLPQRANTLTAALKCVLVLTCLLPSCALLL</sequence>
<dbReference type="EMBL" id="VSRR010005191">
    <property type="protein sequence ID" value="MPC41806.1"/>
    <property type="molecule type" value="Genomic_DNA"/>
</dbReference>
<dbReference type="Proteomes" id="UP000324222">
    <property type="component" value="Unassembled WGS sequence"/>
</dbReference>
<accession>A0A5B7F938</accession>
<name>A0A5B7F938_PORTR</name>